<evidence type="ECO:0000313" key="1">
    <source>
        <dbReference type="EnsemblPlants" id="AVESA.00010b.r2.2DG0402120.1.CDS.1"/>
    </source>
</evidence>
<keyword evidence="2" id="KW-1185">Reference proteome</keyword>
<protein>
    <submittedName>
        <fullName evidence="1">Uncharacterized protein</fullName>
    </submittedName>
</protein>
<accession>A0ACD5VCE6</accession>
<reference evidence="1" key="1">
    <citation type="submission" date="2021-05" db="EMBL/GenBank/DDBJ databases">
        <authorList>
            <person name="Scholz U."/>
            <person name="Mascher M."/>
            <person name="Fiebig A."/>
        </authorList>
    </citation>
    <scope>NUCLEOTIDE SEQUENCE [LARGE SCALE GENOMIC DNA]</scope>
</reference>
<proteinExistence type="predicted"/>
<reference evidence="1" key="2">
    <citation type="submission" date="2025-09" db="UniProtKB">
        <authorList>
            <consortium name="EnsemblPlants"/>
        </authorList>
    </citation>
    <scope>IDENTIFICATION</scope>
</reference>
<evidence type="ECO:0000313" key="2">
    <source>
        <dbReference type="Proteomes" id="UP001732700"/>
    </source>
</evidence>
<sequence>MEIGHAAKRIPEDRLSKLDYALLGHVLSFLPSKQAARAAVLSSRWRDAFAGVHTVSLEEPEGSVPTYDDDRRRHCHEDGRPKDHNFPSRFGATITAAIVARHRSPAATPPLRALRLALHDYMYRDSAAVDQWISYALKQAGPELELDLRLRCLPIYCRRAYDIEIDVEPRGDYAAEVTSACFAAASIITTPEDDDTDDDDVVSSEHERVPGPSQLLYRESFHLYTAPRGLFSCSALRTLRIGPCRLSPPSAISLPSLEELLLTRVPDGEEEVRRLICACPRLADLTLESCDTVTALYLLDEPRLHRLALRCCHNLARVVVDVSKLIAFEYRGAVPGVAFLTTFGTDGWFLTMPSLASCIVDICSGEVSAPEELSRLAAFLHHFASAKHLCLRSKRLCPGFDRDGGAAARLLMFTKLHHLELWGHLPNDGDASAIIGATSRILQHAPNLEVLSFVFLTGTTNDVDDSGPLPPERYQCEEGELLDAHRLRYNRYNVLDAPTGGVMIPCLANQVREINLVHYQGGRAQRTLVKFLLCNALAIGELWCQFAEGPLFMQTQLTREMKGWVMNHKTNTVFR</sequence>
<name>A0ACD5VCE6_AVESA</name>
<dbReference type="EnsemblPlants" id="AVESA.00010b.r2.2DG0402120.1">
    <property type="protein sequence ID" value="AVESA.00010b.r2.2DG0402120.1.CDS.1"/>
    <property type="gene ID" value="AVESA.00010b.r2.2DG0402120"/>
</dbReference>
<organism evidence="1 2">
    <name type="scientific">Avena sativa</name>
    <name type="common">Oat</name>
    <dbReference type="NCBI Taxonomy" id="4498"/>
    <lineage>
        <taxon>Eukaryota</taxon>
        <taxon>Viridiplantae</taxon>
        <taxon>Streptophyta</taxon>
        <taxon>Embryophyta</taxon>
        <taxon>Tracheophyta</taxon>
        <taxon>Spermatophyta</taxon>
        <taxon>Magnoliopsida</taxon>
        <taxon>Liliopsida</taxon>
        <taxon>Poales</taxon>
        <taxon>Poaceae</taxon>
        <taxon>BOP clade</taxon>
        <taxon>Pooideae</taxon>
        <taxon>Poodae</taxon>
        <taxon>Poeae</taxon>
        <taxon>Poeae Chloroplast Group 1 (Aveneae type)</taxon>
        <taxon>Aveninae</taxon>
        <taxon>Avena</taxon>
    </lineage>
</organism>
<dbReference type="Proteomes" id="UP001732700">
    <property type="component" value="Chromosome 2D"/>
</dbReference>